<sequence length="150" mass="17274">MAAHDDDMYDRQMGAQRKEQKTFKGLFQGEIYAKAERAAPGEAFPAKQDSSIIPIQDIFREIKEEEEQDAHRLQVKQAMARGQIEKQLGPVNPWDRDGKKAEKESTENMLQEAAAAEQKRLEEHYLSGAWKKNHPHHHHEWLSQQSDTVG</sequence>
<evidence type="ECO:0000256" key="1">
    <source>
        <dbReference type="SAM" id="MobiDB-lite"/>
    </source>
</evidence>
<feature type="compositionally biased region" description="Basic and acidic residues" evidence="1">
    <location>
        <begin position="94"/>
        <end position="106"/>
    </location>
</feature>
<accession>A0AAE0FTP3</accession>
<keyword evidence="3" id="KW-1185">Reference proteome</keyword>
<dbReference type="AlphaFoldDB" id="A0AAE0FTP3"/>
<gene>
    <name evidence="2" type="ORF">CYMTET_25698</name>
</gene>
<dbReference type="EMBL" id="LGRX02013782">
    <property type="protein sequence ID" value="KAK3265633.1"/>
    <property type="molecule type" value="Genomic_DNA"/>
</dbReference>
<dbReference type="Proteomes" id="UP001190700">
    <property type="component" value="Unassembled WGS sequence"/>
</dbReference>
<protein>
    <submittedName>
        <fullName evidence="2">Uncharacterized protein</fullName>
    </submittedName>
</protein>
<organism evidence="2 3">
    <name type="scientific">Cymbomonas tetramitiformis</name>
    <dbReference type="NCBI Taxonomy" id="36881"/>
    <lineage>
        <taxon>Eukaryota</taxon>
        <taxon>Viridiplantae</taxon>
        <taxon>Chlorophyta</taxon>
        <taxon>Pyramimonadophyceae</taxon>
        <taxon>Pyramimonadales</taxon>
        <taxon>Pyramimonadaceae</taxon>
        <taxon>Cymbomonas</taxon>
    </lineage>
</organism>
<name>A0AAE0FTP3_9CHLO</name>
<proteinExistence type="predicted"/>
<evidence type="ECO:0000313" key="3">
    <source>
        <dbReference type="Proteomes" id="UP001190700"/>
    </source>
</evidence>
<reference evidence="2 3" key="1">
    <citation type="journal article" date="2015" name="Genome Biol. Evol.">
        <title>Comparative Genomics of a Bacterivorous Green Alga Reveals Evolutionary Causalities and Consequences of Phago-Mixotrophic Mode of Nutrition.</title>
        <authorList>
            <person name="Burns J.A."/>
            <person name="Paasch A."/>
            <person name="Narechania A."/>
            <person name="Kim E."/>
        </authorList>
    </citation>
    <scope>NUCLEOTIDE SEQUENCE [LARGE SCALE GENOMIC DNA]</scope>
    <source>
        <strain evidence="2 3">PLY_AMNH</strain>
    </source>
</reference>
<evidence type="ECO:0000313" key="2">
    <source>
        <dbReference type="EMBL" id="KAK3265633.1"/>
    </source>
</evidence>
<comment type="caution">
    <text evidence="2">The sequence shown here is derived from an EMBL/GenBank/DDBJ whole genome shotgun (WGS) entry which is preliminary data.</text>
</comment>
<feature type="region of interest" description="Disordered" evidence="1">
    <location>
        <begin position="81"/>
        <end position="150"/>
    </location>
</feature>